<comment type="caution">
    <text evidence="2">The sequence shown here is derived from an EMBL/GenBank/DDBJ whole genome shotgun (WGS) entry which is preliminary data.</text>
</comment>
<dbReference type="Gene3D" id="2.60.40.1630">
    <property type="entry name" value="bacillus anthracis domain"/>
    <property type="match status" value="1"/>
</dbReference>
<dbReference type="AlphaFoldDB" id="A0A939D614"/>
<proteinExistence type="predicted"/>
<keyword evidence="1" id="KW-1133">Transmembrane helix</keyword>
<keyword evidence="1" id="KW-0472">Membrane</keyword>
<evidence type="ECO:0000313" key="2">
    <source>
        <dbReference type="EMBL" id="MBN7772024.1"/>
    </source>
</evidence>
<keyword evidence="3" id="KW-1185">Reference proteome</keyword>
<gene>
    <name evidence="2" type="ORF">JYB65_01425</name>
</gene>
<name>A0A939D614_CLOAM</name>
<evidence type="ECO:0000313" key="3">
    <source>
        <dbReference type="Proteomes" id="UP000664545"/>
    </source>
</evidence>
<dbReference type="EMBL" id="JAFJZZ010000001">
    <property type="protein sequence ID" value="MBN7772024.1"/>
    <property type="molecule type" value="Genomic_DNA"/>
</dbReference>
<protein>
    <submittedName>
        <fullName evidence="2">DUF4179 domain-containing protein</fullName>
    </submittedName>
</protein>
<reference evidence="2" key="1">
    <citation type="submission" date="2021-02" db="EMBL/GenBank/DDBJ databases">
        <title>Abyssanaerobacter marinus gen.nov., sp., nov, anaerobic bacterium isolated from the Onnuri vent field of Indian Ocean and suggestion of Mogibacteriaceae fam. nov., and proposal of reclassification of ambiguous this family's genus member.</title>
        <authorList>
            <person name="Kim Y.J."/>
            <person name="Yang J.-A."/>
        </authorList>
    </citation>
    <scope>NUCLEOTIDE SEQUENCE</scope>
    <source>
        <strain evidence="2">DSM 2634</strain>
    </source>
</reference>
<accession>A0A939D614</accession>
<sequence length="361" mass="40646">MNRLDELMDYYQLKDEKAIEEMPIDEDEKQRILHAVLEKAGLQEKEIVKTYSKNIRKRRLGILLAACISVFAMGAVGFAAVSLNGGMLSFFNPKSQEETELLNSIGMIIDKQVSANGLTIDVKEAVGDSNAVYVMFDIIAPEGMVLDKEQYTFVTNNIQIGGAIGSYGMGYSFQELEDANKTDNRIPMMLCLSSSKKLVGENMTISFEDFSTYKTEEEMATIPQMTEPGTAGDENDWYHILIQGEWKITFPLNYKDNSLCWNVNQKISYKDMEVNVKQIRLSPISINMTLNNLDLKHHDVMEAPWLIHMKNGDVIDLNKCGRGAYTGSLKGTIIDAQFDQIVRLEDVESIEFCGTIIPVKI</sequence>
<dbReference type="Proteomes" id="UP000664545">
    <property type="component" value="Unassembled WGS sequence"/>
</dbReference>
<feature type="transmembrane region" description="Helical" evidence="1">
    <location>
        <begin position="60"/>
        <end position="83"/>
    </location>
</feature>
<evidence type="ECO:0000256" key="1">
    <source>
        <dbReference type="SAM" id="Phobius"/>
    </source>
</evidence>
<organism evidence="2 3">
    <name type="scientific">Clostridium aminobutyricum</name>
    <dbReference type="NCBI Taxonomy" id="33953"/>
    <lineage>
        <taxon>Bacteria</taxon>
        <taxon>Bacillati</taxon>
        <taxon>Bacillota</taxon>
        <taxon>Clostridia</taxon>
        <taxon>Eubacteriales</taxon>
        <taxon>Clostridiaceae</taxon>
        <taxon>Clostridium</taxon>
    </lineage>
</organism>
<dbReference type="RefSeq" id="WP_206580802.1">
    <property type="nucleotide sequence ID" value="NZ_JAFJZZ010000001.1"/>
</dbReference>
<keyword evidence="1" id="KW-0812">Transmembrane</keyword>